<dbReference type="Pfam" id="PF10551">
    <property type="entry name" value="MULE"/>
    <property type="match status" value="1"/>
</dbReference>
<dbReference type="EMBL" id="OZ034819">
    <property type="protein sequence ID" value="CAL1393604.1"/>
    <property type="molecule type" value="Genomic_DNA"/>
</dbReference>
<protein>
    <recommendedName>
        <fullName evidence="6">SWIM-type domain-containing protein</fullName>
    </recommendedName>
</protein>
<dbReference type="Pfam" id="PF03108">
    <property type="entry name" value="DBD_Tnp_Mut"/>
    <property type="match status" value="1"/>
</dbReference>
<evidence type="ECO:0000256" key="2">
    <source>
        <dbReference type="ARBA" id="ARBA00022771"/>
    </source>
</evidence>
<dbReference type="Proteomes" id="UP001497516">
    <property type="component" value="Chromosome 6"/>
</dbReference>
<keyword evidence="8" id="KW-1185">Reference proteome</keyword>
<dbReference type="InterPro" id="IPR004332">
    <property type="entry name" value="Transposase_MuDR"/>
</dbReference>
<dbReference type="InterPro" id="IPR018289">
    <property type="entry name" value="MULE_transposase_dom"/>
</dbReference>
<dbReference type="Pfam" id="PF04434">
    <property type="entry name" value="SWIM"/>
    <property type="match status" value="1"/>
</dbReference>
<accession>A0AAV2F5Z9</accession>
<name>A0AAV2F5Z9_9ROSI</name>
<proteinExistence type="predicted"/>
<feature type="domain" description="SWIM-type" evidence="6">
    <location>
        <begin position="702"/>
        <end position="734"/>
    </location>
</feature>
<sequence length="785" mass="90377">MSTLVELIVHHGGKMEYSDDGIRYINGKSEAVDMDIDYVSFFQLQQIGTVHFDYARVERLWYMAPSDTLDNGLVEIRSDSEVMDGLLPAIEDGKIVIFMEAIETQIGDNEELGEELSDDGDSEDGDNSQNRDIIHLMDDDIRTSYDEFIDAMEEQGVRPRRVRTRVDQTGEEVEQESLFVDGDPPVDEGRGNSETIVADDVDNEDLRDRVVEDSAYRGSIESRHVRGNIDDEDKGSPLENGPRYDPMCDHSTLKLVVGMTFDNPEQFKEAVENHCIAIGADMRWTRSDKQKKRAQCRNNCGWYVYGSWHERSCFMIKNVGKDHTCPRSVRMKVANAVWAAKKYLDRFRREPNWKVKNMMVEIRQAHNVQISRRQCYRARIYAKRMLGGSLVEEYNKVRSYMAEMKRKDPAGTFILEVDPSSIPERVLFKRLYVGFSGLSRGFTRGCRPMFALDGCFLKGEVTGMLLSAIGKDGDNRMFPIAWAVVEGENSDSWKWFVSILQQDLWTTDGRGWTVISDQQKGLVQAISTCLPEASQRKCARHVFANWKVNHRVKEHRDLFWAAVYATNIPEYNAHLKKMKYIQTSGVDPSLHKDFLDQEPHTFYRAFMSHIPRCDSVESNICETFNGYILEEREDRIIDMLEGIRRKLMVRFVDKMKNIERVDSVFCPRIEKKLKIGTDLAKMCVVSPGLGEKFEVAEGRKGYVVDFEDKSCTCGYWGLTGIPCHHSIACFQYRRLEPEMFVTQYYKVEVYKMAYRHGIPTLEGQQAWPEAEGYQPPATQPSQPRQ</sequence>
<evidence type="ECO:0000259" key="6">
    <source>
        <dbReference type="PROSITE" id="PS50966"/>
    </source>
</evidence>
<dbReference type="PANTHER" id="PTHR31973">
    <property type="entry name" value="POLYPROTEIN, PUTATIVE-RELATED"/>
    <property type="match status" value="1"/>
</dbReference>
<evidence type="ECO:0000256" key="5">
    <source>
        <dbReference type="SAM" id="MobiDB-lite"/>
    </source>
</evidence>
<feature type="region of interest" description="Disordered" evidence="5">
    <location>
        <begin position="222"/>
        <end position="245"/>
    </location>
</feature>
<evidence type="ECO:0000256" key="1">
    <source>
        <dbReference type="ARBA" id="ARBA00022723"/>
    </source>
</evidence>
<keyword evidence="3" id="KW-0862">Zinc</keyword>
<feature type="region of interest" description="Disordered" evidence="5">
    <location>
        <begin position="160"/>
        <end position="193"/>
    </location>
</feature>
<keyword evidence="1" id="KW-0479">Metal-binding</keyword>
<dbReference type="InterPro" id="IPR058594">
    <property type="entry name" value="PB1-like_dom_pln"/>
</dbReference>
<evidence type="ECO:0000313" key="7">
    <source>
        <dbReference type="EMBL" id="CAL1393604.1"/>
    </source>
</evidence>
<dbReference type="GO" id="GO:0008270">
    <property type="term" value="F:zinc ion binding"/>
    <property type="evidence" value="ECO:0007669"/>
    <property type="project" value="UniProtKB-KW"/>
</dbReference>
<evidence type="ECO:0000313" key="8">
    <source>
        <dbReference type="Proteomes" id="UP001497516"/>
    </source>
</evidence>
<dbReference type="PANTHER" id="PTHR31973:SF187">
    <property type="entry name" value="MUTATOR TRANSPOSASE MUDRA PROTEIN"/>
    <property type="match status" value="1"/>
</dbReference>
<dbReference type="PROSITE" id="PS50966">
    <property type="entry name" value="ZF_SWIM"/>
    <property type="match status" value="1"/>
</dbReference>
<feature type="compositionally biased region" description="Acidic residues" evidence="5">
    <location>
        <begin position="108"/>
        <end position="126"/>
    </location>
</feature>
<dbReference type="InterPro" id="IPR007527">
    <property type="entry name" value="Znf_SWIM"/>
</dbReference>
<feature type="region of interest" description="Disordered" evidence="5">
    <location>
        <begin position="108"/>
        <end position="132"/>
    </location>
</feature>
<dbReference type="AlphaFoldDB" id="A0AAV2F5Z9"/>
<organism evidence="7 8">
    <name type="scientific">Linum trigynum</name>
    <dbReference type="NCBI Taxonomy" id="586398"/>
    <lineage>
        <taxon>Eukaryota</taxon>
        <taxon>Viridiplantae</taxon>
        <taxon>Streptophyta</taxon>
        <taxon>Embryophyta</taxon>
        <taxon>Tracheophyta</taxon>
        <taxon>Spermatophyta</taxon>
        <taxon>Magnoliopsida</taxon>
        <taxon>eudicotyledons</taxon>
        <taxon>Gunneridae</taxon>
        <taxon>Pentapetalae</taxon>
        <taxon>rosids</taxon>
        <taxon>fabids</taxon>
        <taxon>Malpighiales</taxon>
        <taxon>Linaceae</taxon>
        <taxon>Linum</taxon>
    </lineage>
</organism>
<dbReference type="InterPro" id="IPR006564">
    <property type="entry name" value="Znf_PMZ"/>
</dbReference>
<evidence type="ECO:0000256" key="4">
    <source>
        <dbReference type="PROSITE-ProRule" id="PRU00325"/>
    </source>
</evidence>
<gene>
    <name evidence="7" type="ORF">LTRI10_LOCUS34169</name>
</gene>
<reference evidence="7 8" key="1">
    <citation type="submission" date="2024-04" db="EMBL/GenBank/DDBJ databases">
        <authorList>
            <person name="Fracassetti M."/>
        </authorList>
    </citation>
    <scope>NUCLEOTIDE SEQUENCE [LARGE SCALE GENOMIC DNA]</scope>
</reference>
<evidence type="ECO:0000256" key="3">
    <source>
        <dbReference type="ARBA" id="ARBA00022833"/>
    </source>
</evidence>
<dbReference type="Pfam" id="PF26130">
    <property type="entry name" value="PB1-like"/>
    <property type="match status" value="1"/>
</dbReference>
<dbReference type="SMART" id="SM00575">
    <property type="entry name" value="ZnF_PMZ"/>
    <property type="match status" value="1"/>
</dbReference>
<keyword evidence="2 4" id="KW-0863">Zinc-finger</keyword>